<keyword evidence="2" id="KW-1185">Reference proteome</keyword>
<evidence type="ECO:0000313" key="1">
    <source>
        <dbReference type="EMBL" id="GME23616.1"/>
    </source>
</evidence>
<name>A0ACB5RSY9_9PEZI</name>
<proteinExistence type="predicted"/>
<accession>A0ACB5RSY9</accession>
<organism evidence="1 2">
    <name type="scientific">Neofusicoccum parvum</name>
    <dbReference type="NCBI Taxonomy" id="310453"/>
    <lineage>
        <taxon>Eukaryota</taxon>
        <taxon>Fungi</taxon>
        <taxon>Dikarya</taxon>
        <taxon>Ascomycota</taxon>
        <taxon>Pezizomycotina</taxon>
        <taxon>Dothideomycetes</taxon>
        <taxon>Dothideomycetes incertae sedis</taxon>
        <taxon>Botryosphaeriales</taxon>
        <taxon>Botryosphaeriaceae</taxon>
        <taxon>Neofusicoccum</taxon>
    </lineage>
</organism>
<evidence type="ECO:0000313" key="2">
    <source>
        <dbReference type="Proteomes" id="UP001165186"/>
    </source>
</evidence>
<comment type="caution">
    <text evidence="1">The sequence shown here is derived from an EMBL/GenBank/DDBJ whole genome shotgun (WGS) entry which is preliminary data.</text>
</comment>
<sequence>MVRKGKEKAAAKQGGALGEGQLYVTEQQSRYALDAVDAPNSKEVLVKDLSISIGKKEILRNAEIHLEEGRHYVLIGRNGTGKSTILRAMATGQMTSIAPNQRILLLGQTELQQQLGITDHGDIEADPDLPEEFANLTLDASSPSDETVLEHVLHGNTRLTSLQHTVAILTTALNSPSSDPLAPARAYRLLTYRALSRDHALARALAIRRSGPRGKKARARQIELEAAVKDARTALLATPADDDLATETSRAADMLADAQASLGSLDAAALPARARRVLLGLGFSAASVDGLVGRLSGGWRTRCALARALCQPADVLLLDEPTNYLDLPAIVWLQAHVRAELPATTVVAVTHDRAFADAVADELLVLRAGALERFRGNLSEYERARRRHAKWMKRMRDALERRNERLVGSLEASAKAARKAGDDKKLKQVASRRRKVEEKSGLQVSAKGTRFKLNRDMAGYSTTARQEIEVPEFDPLPKIMVPAVPPELKFPGALVSLEKVSFRYPGAKEDVLRGVDLTIHPGERVGLAGLNGSGKTTLLELLAGELLPSSGTITRHPRARIARFSQEAVERLDAAPEASSASALALLSASFSREQSPSEQEARGLLSGLGLQGAVASDVPVTALSGGQKVRLALAMLLWPAPPHLLVLDEVTTHVDADTILALVGVVEGVRVDKEFRDGGDDEGEESSSEESEDGDVRKEGVVYRLTKGKLSRLEDGMEAYERIAERAVSKLGMT</sequence>
<dbReference type="EMBL" id="BSXG01000008">
    <property type="protein sequence ID" value="GME23616.1"/>
    <property type="molecule type" value="Genomic_DNA"/>
</dbReference>
<gene>
    <name evidence="1" type="primary">g8159</name>
    <name evidence="1" type="ORF">NpPPO83_00008159</name>
</gene>
<dbReference type="Proteomes" id="UP001165186">
    <property type="component" value="Unassembled WGS sequence"/>
</dbReference>
<reference evidence="1" key="1">
    <citation type="submission" date="2024-09" db="EMBL/GenBank/DDBJ databases">
        <title>Draft Genome Sequences of Neofusicoccum parvum.</title>
        <authorList>
            <person name="Ashida A."/>
            <person name="Camagna M."/>
            <person name="Tanaka A."/>
            <person name="Takemoto D."/>
        </authorList>
    </citation>
    <scope>NUCLEOTIDE SEQUENCE</scope>
    <source>
        <strain evidence="1">PPO83</strain>
    </source>
</reference>
<protein>
    <submittedName>
        <fullName evidence="1">ABC transporter domain-containing protein</fullName>
    </submittedName>
</protein>